<reference evidence="10" key="1">
    <citation type="submission" date="2017-09" db="EMBL/GenBank/DDBJ databases">
        <title>Depth-based differentiation of microbial function through sediment-hosted aquifers and enrichment of novel symbionts in the deep terrestrial subsurface.</title>
        <authorList>
            <person name="Probst A.J."/>
            <person name="Ladd B."/>
            <person name="Jarett J.K."/>
            <person name="Geller-Mcgrath D.E."/>
            <person name="Sieber C.M.K."/>
            <person name="Emerson J.B."/>
            <person name="Anantharaman K."/>
            <person name="Thomas B.C."/>
            <person name="Malmstrom R."/>
            <person name="Stieglmeier M."/>
            <person name="Klingl A."/>
            <person name="Woyke T."/>
            <person name="Ryan C.M."/>
            <person name="Banfield J.F."/>
        </authorList>
    </citation>
    <scope>NUCLEOTIDE SEQUENCE [LARGE SCALE GENOMIC DNA]</scope>
</reference>
<feature type="domain" description="RNA polymerase sigma factor 70 region 4 type 2" evidence="8">
    <location>
        <begin position="133"/>
        <end position="181"/>
    </location>
</feature>
<dbReference type="Pfam" id="PF08281">
    <property type="entry name" value="Sigma70_r4_2"/>
    <property type="match status" value="1"/>
</dbReference>
<evidence type="ECO:0000256" key="6">
    <source>
        <dbReference type="RuleBase" id="RU000716"/>
    </source>
</evidence>
<evidence type="ECO:0000256" key="3">
    <source>
        <dbReference type="ARBA" id="ARBA00023082"/>
    </source>
</evidence>
<dbReference type="SUPFAM" id="SSF88659">
    <property type="entry name" value="Sigma3 and sigma4 domains of RNA polymerase sigma factors"/>
    <property type="match status" value="1"/>
</dbReference>
<dbReference type="NCBIfam" id="TIGR02937">
    <property type="entry name" value="sigma70-ECF"/>
    <property type="match status" value="1"/>
</dbReference>
<evidence type="ECO:0000259" key="7">
    <source>
        <dbReference type="Pfam" id="PF04542"/>
    </source>
</evidence>
<dbReference type="PANTHER" id="PTHR43133:SF8">
    <property type="entry name" value="RNA POLYMERASE SIGMA FACTOR HI_1459-RELATED"/>
    <property type="match status" value="1"/>
</dbReference>
<dbReference type="InterPro" id="IPR039425">
    <property type="entry name" value="RNA_pol_sigma-70-like"/>
</dbReference>
<dbReference type="InterPro" id="IPR036388">
    <property type="entry name" value="WH-like_DNA-bd_sf"/>
</dbReference>
<evidence type="ECO:0000256" key="5">
    <source>
        <dbReference type="ARBA" id="ARBA00023163"/>
    </source>
</evidence>
<feature type="domain" description="RNA polymerase sigma-70 region 2" evidence="7">
    <location>
        <begin position="27"/>
        <end position="93"/>
    </location>
</feature>
<dbReference type="GO" id="GO:0006352">
    <property type="term" value="P:DNA-templated transcription initiation"/>
    <property type="evidence" value="ECO:0007669"/>
    <property type="project" value="InterPro"/>
</dbReference>
<protein>
    <recommendedName>
        <fullName evidence="6">RNA polymerase sigma factor</fullName>
    </recommendedName>
</protein>
<evidence type="ECO:0000313" key="9">
    <source>
        <dbReference type="EMBL" id="PIT88234.1"/>
    </source>
</evidence>
<dbReference type="Gene3D" id="1.10.1740.10">
    <property type="match status" value="1"/>
</dbReference>
<dbReference type="InterPro" id="IPR013324">
    <property type="entry name" value="RNA_pol_sigma_r3/r4-like"/>
</dbReference>
<name>A0A2M6W629_9BACT</name>
<gene>
    <name evidence="9" type="ORF">COU29_03130</name>
</gene>
<dbReference type="SUPFAM" id="SSF88946">
    <property type="entry name" value="Sigma2 domain of RNA polymerase sigma factors"/>
    <property type="match status" value="1"/>
</dbReference>
<evidence type="ECO:0000259" key="8">
    <source>
        <dbReference type="Pfam" id="PF08281"/>
    </source>
</evidence>
<accession>A0A2M6W629</accession>
<dbReference type="Pfam" id="PF04542">
    <property type="entry name" value="Sigma70_r2"/>
    <property type="match status" value="1"/>
</dbReference>
<dbReference type="PANTHER" id="PTHR43133">
    <property type="entry name" value="RNA POLYMERASE ECF-TYPE SIGMA FACTO"/>
    <property type="match status" value="1"/>
</dbReference>
<evidence type="ECO:0000313" key="10">
    <source>
        <dbReference type="Proteomes" id="UP000231426"/>
    </source>
</evidence>
<dbReference type="PROSITE" id="PS01063">
    <property type="entry name" value="SIGMA70_ECF"/>
    <property type="match status" value="1"/>
</dbReference>
<dbReference type="InterPro" id="IPR014284">
    <property type="entry name" value="RNA_pol_sigma-70_dom"/>
</dbReference>
<dbReference type="InterPro" id="IPR000838">
    <property type="entry name" value="RNA_pol_sigma70_ECF_CS"/>
</dbReference>
<dbReference type="EMBL" id="PFBV01000004">
    <property type="protein sequence ID" value="PIT88234.1"/>
    <property type="molecule type" value="Genomic_DNA"/>
</dbReference>
<dbReference type="InterPro" id="IPR013249">
    <property type="entry name" value="RNA_pol_sigma70_r4_t2"/>
</dbReference>
<dbReference type="InterPro" id="IPR007627">
    <property type="entry name" value="RNA_pol_sigma70_r2"/>
</dbReference>
<dbReference type="Proteomes" id="UP000231426">
    <property type="component" value="Unassembled WGS sequence"/>
</dbReference>
<dbReference type="InterPro" id="IPR013325">
    <property type="entry name" value="RNA_pol_sigma_r2"/>
</dbReference>
<dbReference type="GO" id="GO:0016987">
    <property type="term" value="F:sigma factor activity"/>
    <property type="evidence" value="ECO:0007669"/>
    <property type="project" value="UniProtKB-KW"/>
</dbReference>
<evidence type="ECO:0000256" key="2">
    <source>
        <dbReference type="ARBA" id="ARBA00023015"/>
    </source>
</evidence>
<keyword evidence="5 6" id="KW-0804">Transcription</keyword>
<evidence type="ECO:0000256" key="4">
    <source>
        <dbReference type="ARBA" id="ARBA00023125"/>
    </source>
</evidence>
<keyword evidence="3 6" id="KW-0731">Sigma factor</keyword>
<evidence type="ECO:0000256" key="1">
    <source>
        <dbReference type="ARBA" id="ARBA00010641"/>
    </source>
</evidence>
<keyword evidence="4 6" id="KW-0238">DNA-binding</keyword>
<organism evidence="9 10">
    <name type="scientific">Candidatus Magasanikbacteria bacterium CG10_big_fil_rev_8_21_14_0_10_36_32</name>
    <dbReference type="NCBI Taxonomy" id="1974646"/>
    <lineage>
        <taxon>Bacteria</taxon>
        <taxon>Candidatus Magasanikiibacteriota</taxon>
    </lineage>
</organism>
<dbReference type="GO" id="GO:0003677">
    <property type="term" value="F:DNA binding"/>
    <property type="evidence" value="ECO:0007669"/>
    <property type="project" value="UniProtKB-KW"/>
</dbReference>
<proteinExistence type="inferred from homology"/>
<comment type="caution">
    <text evidence="9">The sequence shown here is derived from an EMBL/GenBank/DDBJ whole genome shotgun (WGS) entry which is preliminary data.</text>
</comment>
<dbReference type="CDD" id="cd06171">
    <property type="entry name" value="Sigma70_r4"/>
    <property type="match status" value="1"/>
</dbReference>
<dbReference type="Gene3D" id="1.10.10.10">
    <property type="entry name" value="Winged helix-like DNA-binding domain superfamily/Winged helix DNA-binding domain"/>
    <property type="match status" value="1"/>
</dbReference>
<sequence length="189" mass="22260">METPNILEDIDDIVGYLKGNESSFANLVRKYLRPIYNFVYRYVGNAQEAEDVVQVTFVKVWKNIKKFDQTRSFKTWIFNIAKNTAIDFLRKKKTIPFSDFEDDNGKNYLEDNLSDVTPLPPELFDQKDLSQHLTLAMQKLTPKYQVVLSLRYIEQLTFQEIAEVLGEPMNTVKNRCWRAVEMLRQHLIL</sequence>
<keyword evidence="2 6" id="KW-0805">Transcription regulation</keyword>
<dbReference type="AlphaFoldDB" id="A0A2M6W629"/>
<comment type="similarity">
    <text evidence="1 6">Belongs to the sigma-70 factor family. ECF subfamily.</text>
</comment>